<name>A0A8S1VKI5_PAROT</name>
<organism evidence="1 2">
    <name type="scientific">Paramecium octaurelia</name>
    <dbReference type="NCBI Taxonomy" id="43137"/>
    <lineage>
        <taxon>Eukaryota</taxon>
        <taxon>Sar</taxon>
        <taxon>Alveolata</taxon>
        <taxon>Ciliophora</taxon>
        <taxon>Intramacronucleata</taxon>
        <taxon>Oligohymenophorea</taxon>
        <taxon>Peniculida</taxon>
        <taxon>Parameciidae</taxon>
        <taxon>Paramecium</taxon>
    </lineage>
</organism>
<evidence type="ECO:0000313" key="2">
    <source>
        <dbReference type="Proteomes" id="UP000683925"/>
    </source>
</evidence>
<sequence length="90" mass="10805">MWRPSKCSLLLSHTCILKCIWQSLQLQQDNHLLFDLKIIMQYLREILHKNTSQWSDQIPYINSESSNQSKGSLRIYYSRPKIHLNQIYKP</sequence>
<keyword evidence="2" id="KW-1185">Reference proteome</keyword>
<evidence type="ECO:0000313" key="1">
    <source>
        <dbReference type="EMBL" id="CAD8175176.1"/>
    </source>
</evidence>
<reference evidence="1" key="1">
    <citation type="submission" date="2021-01" db="EMBL/GenBank/DDBJ databases">
        <authorList>
            <consortium name="Genoscope - CEA"/>
            <person name="William W."/>
        </authorList>
    </citation>
    <scope>NUCLEOTIDE SEQUENCE</scope>
</reference>
<comment type="caution">
    <text evidence="1">The sequence shown here is derived from an EMBL/GenBank/DDBJ whole genome shotgun (WGS) entry which is preliminary data.</text>
</comment>
<gene>
    <name evidence="1" type="ORF">POCTA_138.1.T0650062</name>
</gene>
<protein>
    <submittedName>
        <fullName evidence="1">Uncharacterized protein</fullName>
    </submittedName>
</protein>
<dbReference type="AlphaFoldDB" id="A0A8S1VKI5"/>
<dbReference type="EMBL" id="CAJJDP010000064">
    <property type="protein sequence ID" value="CAD8175176.1"/>
    <property type="molecule type" value="Genomic_DNA"/>
</dbReference>
<dbReference type="Proteomes" id="UP000683925">
    <property type="component" value="Unassembled WGS sequence"/>
</dbReference>
<proteinExistence type="predicted"/>
<accession>A0A8S1VKI5</accession>